<evidence type="ECO:0008006" key="3">
    <source>
        <dbReference type="Google" id="ProtNLM"/>
    </source>
</evidence>
<reference evidence="2" key="1">
    <citation type="submission" date="2014-04" db="EMBL/GenBank/DDBJ databases">
        <title>Evolutionary Origins and Diversification of the Mycorrhizal Mutualists.</title>
        <authorList>
            <consortium name="DOE Joint Genome Institute"/>
            <consortium name="Mycorrhizal Genomics Consortium"/>
            <person name="Kohler A."/>
            <person name="Kuo A."/>
            <person name="Nagy L.G."/>
            <person name="Floudas D."/>
            <person name="Copeland A."/>
            <person name="Barry K.W."/>
            <person name="Cichocki N."/>
            <person name="Veneault-Fourrey C."/>
            <person name="LaButti K."/>
            <person name="Lindquist E.A."/>
            <person name="Lipzen A."/>
            <person name="Lundell T."/>
            <person name="Morin E."/>
            <person name="Murat C."/>
            <person name="Riley R."/>
            <person name="Ohm R."/>
            <person name="Sun H."/>
            <person name="Tunlid A."/>
            <person name="Henrissat B."/>
            <person name="Grigoriev I.V."/>
            <person name="Hibbett D.S."/>
            <person name="Martin F."/>
        </authorList>
    </citation>
    <scope>NUCLEOTIDE SEQUENCE [LARGE SCALE GENOMIC DNA]</scope>
    <source>
        <strain evidence="2">FD-334 SS-4</strain>
    </source>
</reference>
<protein>
    <recommendedName>
        <fullName evidence="3">NAD-dependent epimerase/dehydratase domain-containing protein</fullName>
    </recommendedName>
</protein>
<organism evidence="1 2">
    <name type="scientific">Hypholoma sublateritium (strain FD-334 SS-4)</name>
    <dbReference type="NCBI Taxonomy" id="945553"/>
    <lineage>
        <taxon>Eukaryota</taxon>
        <taxon>Fungi</taxon>
        <taxon>Dikarya</taxon>
        <taxon>Basidiomycota</taxon>
        <taxon>Agaricomycotina</taxon>
        <taxon>Agaricomycetes</taxon>
        <taxon>Agaricomycetidae</taxon>
        <taxon>Agaricales</taxon>
        <taxon>Agaricineae</taxon>
        <taxon>Strophariaceae</taxon>
        <taxon>Hypholoma</taxon>
    </lineage>
</organism>
<dbReference type="STRING" id="945553.A0A0D2NRC4"/>
<proteinExistence type="predicted"/>
<dbReference type="EMBL" id="KN817579">
    <property type="protein sequence ID" value="KJA19256.1"/>
    <property type="molecule type" value="Genomic_DNA"/>
</dbReference>
<keyword evidence="2" id="KW-1185">Reference proteome</keyword>
<dbReference type="OrthoDB" id="2735536at2759"/>
<dbReference type="Gene3D" id="3.40.50.720">
    <property type="entry name" value="NAD(P)-binding Rossmann-like Domain"/>
    <property type="match status" value="1"/>
</dbReference>
<evidence type="ECO:0000313" key="1">
    <source>
        <dbReference type="EMBL" id="KJA19256.1"/>
    </source>
</evidence>
<dbReference type="SUPFAM" id="SSF51735">
    <property type="entry name" value="NAD(P)-binding Rossmann-fold domains"/>
    <property type="match status" value="1"/>
</dbReference>
<evidence type="ECO:0000313" key="2">
    <source>
        <dbReference type="Proteomes" id="UP000054270"/>
    </source>
</evidence>
<sequence>MLTWYNNVMLDKPDSVLSGSYSYVDIRDVALAHVLALGKEEAADQRIIVSAGATTWQETRNLVNELHPQLLEAGITLRGNPDLPKNIAFKYDSTKGDKILGVNYRDFTDTVKDTLADFLKRGWLKADPNASGGVPSAY</sequence>
<gene>
    <name evidence="1" type="ORF">HYPSUDRAFT_204662</name>
</gene>
<name>A0A0D2NRC4_HYPSF</name>
<dbReference type="InterPro" id="IPR036291">
    <property type="entry name" value="NAD(P)-bd_dom_sf"/>
</dbReference>
<dbReference type="AlphaFoldDB" id="A0A0D2NRC4"/>
<dbReference type="Proteomes" id="UP000054270">
    <property type="component" value="Unassembled WGS sequence"/>
</dbReference>
<dbReference type="OMA" id="TTWQETR"/>
<accession>A0A0D2NRC4</accession>